<gene>
    <name evidence="1" type="ORF">RF11_15125</name>
</gene>
<dbReference type="AlphaFoldDB" id="A0A0C2MZB5"/>
<keyword evidence="2" id="KW-1185">Reference proteome</keyword>
<comment type="caution">
    <text evidence="1">The sequence shown here is derived from an EMBL/GenBank/DDBJ whole genome shotgun (WGS) entry which is preliminary data.</text>
</comment>
<sequence>MRYQKVEFPITEHVLLVKNMSTSTINDKFNQSTQPHIIAGETVQLKALFGRLNQYIIPKVIVINTIHASINTTPSELFFERKLRTMINNLRPAPNDIRMTLKLHKKKDHYILGEVISMSGPLSYTINVERREEWKHADHMRTRTPDNNYHSPNQNEISAQPDAIISKLNLSEAIPKEDKIPRRSERLKLKDEAKHMGRRCNDLT</sequence>
<evidence type="ECO:0000313" key="1">
    <source>
        <dbReference type="EMBL" id="KII69480.1"/>
    </source>
</evidence>
<protein>
    <submittedName>
        <fullName evidence="1">Uncharacterized protein</fullName>
    </submittedName>
</protein>
<proteinExistence type="predicted"/>
<accession>A0A0C2MZB5</accession>
<name>A0A0C2MZB5_THEKT</name>
<dbReference type="Proteomes" id="UP000031668">
    <property type="component" value="Unassembled WGS sequence"/>
</dbReference>
<evidence type="ECO:0000313" key="2">
    <source>
        <dbReference type="Proteomes" id="UP000031668"/>
    </source>
</evidence>
<reference evidence="1 2" key="1">
    <citation type="journal article" date="2014" name="Genome Biol. Evol.">
        <title>The genome of the myxosporean Thelohanellus kitauei shows adaptations to nutrient acquisition within its fish host.</title>
        <authorList>
            <person name="Yang Y."/>
            <person name="Xiong J."/>
            <person name="Zhou Z."/>
            <person name="Huo F."/>
            <person name="Miao W."/>
            <person name="Ran C."/>
            <person name="Liu Y."/>
            <person name="Zhang J."/>
            <person name="Feng J."/>
            <person name="Wang M."/>
            <person name="Wang M."/>
            <person name="Wang L."/>
            <person name="Yao B."/>
        </authorList>
    </citation>
    <scope>NUCLEOTIDE SEQUENCE [LARGE SCALE GENOMIC DNA]</scope>
    <source>
        <strain evidence="1">Wuqing</strain>
    </source>
</reference>
<dbReference type="EMBL" id="JWZT01002424">
    <property type="protein sequence ID" value="KII69480.1"/>
    <property type="molecule type" value="Genomic_DNA"/>
</dbReference>
<organism evidence="1 2">
    <name type="scientific">Thelohanellus kitauei</name>
    <name type="common">Myxosporean</name>
    <dbReference type="NCBI Taxonomy" id="669202"/>
    <lineage>
        <taxon>Eukaryota</taxon>
        <taxon>Metazoa</taxon>
        <taxon>Cnidaria</taxon>
        <taxon>Myxozoa</taxon>
        <taxon>Myxosporea</taxon>
        <taxon>Bivalvulida</taxon>
        <taxon>Platysporina</taxon>
        <taxon>Myxobolidae</taxon>
        <taxon>Thelohanellus</taxon>
    </lineage>
</organism>